<dbReference type="GO" id="GO:0051213">
    <property type="term" value="F:dioxygenase activity"/>
    <property type="evidence" value="ECO:0007669"/>
    <property type="project" value="UniProtKB-KW"/>
</dbReference>
<evidence type="ECO:0000313" key="1">
    <source>
        <dbReference type="EMBL" id="ADG06988.1"/>
    </source>
</evidence>
<dbReference type="AlphaFoldDB" id="D5WS36"/>
<dbReference type="SUPFAM" id="SSF48076">
    <property type="entry name" value="LigA subunit of an aromatic-ring-opening dioxygenase LigAB"/>
    <property type="match status" value="1"/>
</dbReference>
<keyword evidence="1" id="KW-0223">Dioxygenase</keyword>
<keyword evidence="1" id="KW-0560">Oxidoreductase</keyword>
<dbReference type="KEGG" id="bts:Btus_2319"/>
<organism evidence="1 2">
    <name type="scientific">Kyrpidia tusciae (strain DSM 2912 / NBRC 15312 / T2)</name>
    <name type="common">Bacillus tusciae</name>
    <dbReference type="NCBI Taxonomy" id="562970"/>
    <lineage>
        <taxon>Bacteria</taxon>
        <taxon>Bacillati</taxon>
        <taxon>Bacillota</taxon>
        <taxon>Bacilli</taxon>
        <taxon>Bacillales</taxon>
        <taxon>Alicyclobacillaceae</taxon>
        <taxon>Kyrpidia</taxon>
    </lineage>
</organism>
<dbReference type="Proteomes" id="UP000002368">
    <property type="component" value="Chromosome"/>
</dbReference>
<proteinExistence type="predicted"/>
<dbReference type="OrthoDB" id="7068602at2"/>
<dbReference type="InterPro" id="IPR036622">
    <property type="entry name" value="LigA_sf"/>
</dbReference>
<sequence length="86" mass="9949">MSAWQVNKLVQDIVRDKELAAAFKRDEDSVLRRYTLTEDEIEGLKVGEPPKLSAIGMHPILQIWYLLLKNEDAARHVTVKEYVQDL</sequence>
<evidence type="ECO:0000313" key="2">
    <source>
        <dbReference type="Proteomes" id="UP000002368"/>
    </source>
</evidence>
<dbReference type="HOGENOM" id="CLU_2438738_0_0_9"/>
<dbReference type="eggNOG" id="ENOG502ZNW7">
    <property type="taxonomic scope" value="Bacteria"/>
</dbReference>
<name>D5WS36_KYRT2</name>
<dbReference type="RefSeq" id="WP_013076271.1">
    <property type="nucleotide sequence ID" value="NC_014098.1"/>
</dbReference>
<reference evidence="1 2" key="1">
    <citation type="journal article" date="2011" name="Stand. Genomic Sci.">
        <title>Complete genome sequence of the thermophilic, hydrogen-oxidizing Bacillus tusciae type strain (T2) and reclassification in the new genus, Kyrpidia gen. nov. as Kyrpidia tusciae comb. nov. and emendation of the family Alicyclobacillaceae da Costa and Rainey, 2010.</title>
        <authorList>
            <person name="Klenk H.P."/>
            <person name="Lapidus A."/>
            <person name="Chertkov O."/>
            <person name="Copeland A."/>
            <person name="Del Rio T.G."/>
            <person name="Nolan M."/>
            <person name="Lucas S."/>
            <person name="Chen F."/>
            <person name="Tice H."/>
            <person name="Cheng J.F."/>
            <person name="Han C."/>
            <person name="Bruce D."/>
            <person name="Goodwin L."/>
            <person name="Pitluck S."/>
            <person name="Pati A."/>
            <person name="Ivanova N."/>
            <person name="Mavromatis K."/>
            <person name="Daum C."/>
            <person name="Chen A."/>
            <person name="Palaniappan K."/>
            <person name="Chang Y.J."/>
            <person name="Land M."/>
            <person name="Hauser L."/>
            <person name="Jeffries C.D."/>
            <person name="Detter J.C."/>
            <person name="Rohde M."/>
            <person name="Abt B."/>
            <person name="Pukall R."/>
            <person name="Goker M."/>
            <person name="Bristow J."/>
            <person name="Markowitz V."/>
            <person name="Hugenholtz P."/>
            <person name="Eisen J.A."/>
        </authorList>
    </citation>
    <scope>NUCLEOTIDE SEQUENCE [LARGE SCALE GENOMIC DNA]</scope>
    <source>
        <strain evidence="1 2">DSM 2912</strain>
    </source>
</reference>
<dbReference type="STRING" id="562970.Btus_2319"/>
<accession>D5WS36</accession>
<dbReference type="Gene3D" id="1.10.700.10">
    <property type="entry name" value="Dioxygenase LigAB, LigA subunit"/>
    <property type="match status" value="1"/>
</dbReference>
<protein>
    <submittedName>
        <fullName evidence="1">Extradiol ring-cleavage dioxygenase LigAB LigA subunit</fullName>
    </submittedName>
</protein>
<dbReference type="EMBL" id="CP002017">
    <property type="protein sequence ID" value="ADG06988.1"/>
    <property type="molecule type" value="Genomic_DNA"/>
</dbReference>
<gene>
    <name evidence="1" type="ordered locus">Btus_2319</name>
</gene>
<keyword evidence="2" id="KW-1185">Reference proteome</keyword>